<evidence type="ECO:0000256" key="1">
    <source>
        <dbReference type="SAM" id="MobiDB-lite"/>
    </source>
</evidence>
<feature type="region of interest" description="Disordered" evidence="1">
    <location>
        <begin position="1"/>
        <end position="20"/>
    </location>
</feature>
<organism evidence="3 4">
    <name type="scientific">Candidatus Stercoripulliclostridium pullicola</name>
    <dbReference type="NCBI Taxonomy" id="2840953"/>
    <lineage>
        <taxon>Bacteria</taxon>
        <taxon>Bacillati</taxon>
        <taxon>Bacillota</taxon>
        <taxon>Clostridia</taxon>
        <taxon>Eubacteriales</taxon>
        <taxon>Candidatus Stercoripulliclostridium</taxon>
    </lineage>
</organism>
<accession>A0A940DGW4</accession>
<keyword evidence="2" id="KW-0812">Transmembrane</keyword>
<keyword evidence="2" id="KW-0472">Membrane</keyword>
<feature type="transmembrane region" description="Helical" evidence="2">
    <location>
        <begin position="87"/>
        <end position="108"/>
    </location>
</feature>
<reference evidence="3" key="2">
    <citation type="journal article" date="2021" name="PeerJ">
        <title>Extensive microbial diversity within the chicken gut microbiome revealed by metagenomics and culture.</title>
        <authorList>
            <person name="Gilroy R."/>
            <person name="Ravi A."/>
            <person name="Getino M."/>
            <person name="Pursley I."/>
            <person name="Horton D.L."/>
            <person name="Alikhan N.F."/>
            <person name="Baker D."/>
            <person name="Gharbi K."/>
            <person name="Hall N."/>
            <person name="Watson M."/>
            <person name="Adriaenssens E.M."/>
            <person name="Foster-Nyarko E."/>
            <person name="Jarju S."/>
            <person name="Secka A."/>
            <person name="Antonio M."/>
            <person name="Oren A."/>
            <person name="Chaudhuri R.R."/>
            <person name="La Ragione R."/>
            <person name="Hildebrand F."/>
            <person name="Pallen M.J."/>
        </authorList>
    </citation>
    <scope>NUCLEOTIDE SEQUENCE</scope>
    <source>
        <strain evidence="3">517</strain>
    </source>
</reference>
<protein>
    <submittedName>
        <fullName evidence="3">Uncharacterized protein</fullName>
    </submittedName>
</protein>
<dbReference type="EMBL" id="JADINF010000106">
    <property type="protein sequence ID" value="MBO8424204.1"/>
    <property type="molecule type" value="Genomic_DNA"/>
</dbReference>
<reference evidence="3" key="1">
    <citation type="submission" date="2020-10" db="EMBL/GenBank/DDBJ databases">
        <authorList>
            <person name="Gilroy R."/>
        </authorList>
    </citation>
    <scope>NUCLEOTIDE SEQUENCE</scope>
    <source>
        <strain evidence="3">517</strain>
    </source>
</reference>
<evidence type="ECO:0000313" key="4">
    <source>
        <dbReference type="Proteomes" id="UP000727857"/>
    </source>
</evidence>
<evidence type="ECO:0000256" key="2">
    <source>
        <dbReference type="SAM" id="Phobius"/>
    </source>
</evidence>
<proteinExistence type="predicted"/>
<comment type="caution">
    <text evidence="3">The sequence shown here is derived from an EMBL/GenBank/DDBJ whole genome shotgun (WGS) entry which is preliminary data.</text>
</comment>
<name>A0A940DGW4_9FIRM</name>
<evidence type="ECO:0000313" key="3">
    <source>
        <dbReference type="EMBL" id="MBO8424204.1"/>
    </source>
</evidence>
<gene>
    <name evidence="3" type="ORF">IAB16_04230</name>
</gene>
<feature type="transmembrane region" description="Helical" evidence="2">
    <location>
        <begin position="49"/>
        <end position="67"/>
    </location>
</feature>
<sequence length="111" mass="12467">MAKKKNNVAPRGKGPYYPTDYSVGEKKPPVVKPVKAEAPIMKKGEWFKLLFWGLFPVINLIALTAWIKKDNNTINPNQRNFAKAALTLTLIFWVVAIVAFVAVAYFVLGLF</sequence>
<dbReference type="Proteomes" id="UP000727857">
    <property type="component" value="Unassembled WGS sequence"/>
</dbReference>
<dbReference type="AlphaFoldDB" id="A0A940DGW4"/>
<keyword evidence="2" id="KW-1133">Transmembrane helix</keyword>